<dbReference type="GO" id="GO:0050308">
    <property type="term" value="F:sugar-phosphatase activity"/>
    <property type="evidence" value="ECO:0007669"/>
    <property type="project" value="TreeGrafter"/>
</dbReference>
<keyword evidence="2" id="KW-1185">Reference proteome</keyword>
<dbReference type="InterPro" id="IPR041492">
    <property type="entry name" value="HAD_2"/>
</dbReference>
<sequence>MFYYKLNIIILIKGSKMDCLENLIKTNKIKLFIFDCDGTLMDTLDSHYNSWNETYDSLTYNFISKQEFVNFYAGTSGDELISIINERLNYNLNIKDVHNLKNNIFMEKYLNKVQPIKKTLNIIKKYHGVFPFILASGGEKHIVHKLLDLNNLSHYFVDIISISDVNLGKPAPDLFLTASNRIQISPENCLVFEDAETGFQAAKNANMKYIDINSFNLFI</sequence>
<dbReference type="Gene3D" id="1.10.150.240">
    <property type="entry name" value="Putative phosphatase, domain 2"/>
    <property type="match status" value="1"/>
</dbReference>
<name>A0A6N6VSA8_9BACT</name>
<dbReference type="EMBL" id="WFLM01000004">
    <property type="protein sequence ID" value="KAB8037888.1"/>
    <property type="molecule type" value="Genomic_DNA"/>
</dbReference>
<dbReference type="PANTHER" id="PTHR43481:SF4">
    <property type="entry name" value="GLYCEROL-1-PHOSPHATE PHOSPHOHYDROLASE 1-RELATED"/>
    <property type="match status" value="1"/>
</dbReference>
<protein>
    <submittedName>
        <fullName evidence="1">HAD-IA family hydrolase</fullName>
    </submittedName>
</protein>
<comment type="caution">
    <text evidence="1">The sequence shown here is derived from an EMBL/GenBank/DDBJ whole genome shotgun (WGS) entry which is preliminary data.</text>
</comment>
<evidence type="ECO:0000313" key="1">
    <source>
        <dbReference type="EMBL" id="KAB8037888.1"/>
    </source>
</evidence>
<dbReference type="SFLD" id="SFLDG01129">
    <property type="entry name" value="C1.5:_HAD__Beta-PGM__Phosphata"/>
    <property type="match status" value="1"/>
</dbReference>
<dbReference type="Pfam" id="PF13419">
    <property type="entry name" value="HAD_2"/>
    <property type="match status" value="1"/>
</dbReference>
<dbReference type="InterPro" id="IPR023214">
    <property type="entry name" value="HAD_sf"/>
</dbReference>
<dbReference type="Gene3D" id="3.40.50.1000">
    <property type="entry name" value="HAD superfamily/HAD-like"/>
    <property type="match status" value="1"/>
</dbReference>
<dbReference type="InterPro" id="IPR051806">
    <property type="entry name" value="HAD-like_SPP"/>
</dbReference>
<evidence type="ECO:0000313" key="2">
    <source>
        <dbReference type="Proteomes" id="UP000437748"/>
    </source>
</evidence>
<dbReference type="AlphaFoldDB" id="A0A6N6VSA8"/>
<accession>A0A6N6VSA8</accession>
<dbReference type="PANTHER" id="PTHR43481">
    <property type="entry name" value="FRUCTOSE-1-PHOSPHATE PHOSPHATASE"/>
    <property type="match status" value="1"/>
</dbReference>
<dbReference type="SUPFAM" id="SSF56784">
    <property type="entry name" value="HAD-like"/>
    <property type="match status" value="1"/>
</dbReference>
<dbReference type="CDD" id="cd07505">
    <property type="entry name" value="HAD_BPGM-like"/>
    <property type="match status" value="1"/>
</dbReference>
<dbReference type="InterPro" id="IPR023198">
    <property type="entry name" value="PGP-like_dom2"/>
</dbReference>
<dbReference type="NCBIfam" id="TIGR01509">
    <property type="entry name" value="HAD-SF-IA-v3"/>
    <property type="match status" value="1"/>
</dbReference>
<dbReference type="InterPro" id="IPR036412">
    <property type="entry name" value="HAD-like_sf"/>
</dbReference>
<keyword evidence="1" id="KW-0378">Hydrolase</keyword>
<organism evidence="1 2">
    <name type="scientific">Silvanigrella paludirubra</name>
    <dbReference type="NCBI Taxonomy" id="2499159"/>
    <lineage>
        <taxon>Bacteria</taxon>
        <taxon>Pseudomonadati</taxon>
        <taxon>Bdellovibrionota</taxon>
        <taxon>Oligoflexia</taxon>
        <taxon>Silvanigrellales</taxon>
        <taxon>Silvanigrellaceae</taxon>
        <taxon>Silvanigrella</taxon>
    </lineage>
</organism>
<reference evidence="1 2" key="1">
    <citation type="submission" date="2019-10" db="EMBL/GenBank/DDBJ databases">
        <title>New species of Slilvanegrellaceae.</title>
        <authorList>
            <person name="Pitt A."/>
            <person name="Hahn M.W."/>
        </authorList>
    </citation>
    <scope>NUCLEOTIDE SEQUENCE [LARGE SCALE GENOMIC DNA]</scope>
    <source>
        <strain evidence="1 2">SP-Ram-0.45-NSY-1</strain>
    </source>
</reference>
<dbReference type="InterPro" id="IPR006439">
    <property type="entry name" value="HAD-SF_hydro_IA"/>
</dbReference>
<dbReference type="SFLD" id="SFLDS00003">
    <property type="entry name" value="Haloacid_Dehalogenase"/>
    <property type="match status" value="1"/>
</dbReference>
<dbReference type="Proteomes" id="UP000437748">
    <property type="component" value="Unassembled WGS sequence"/>
</dbReference>
<gene>
    <name evidence="1" type="ORF">GCL60_11990</name>
</gene>
<proteinExistence type="predicted"/>